<gene>
    <name evidence="10" type="ORF">ONB1V03_LOCUS12702</name>
</gene>
<dbReference type="PROSITE" id="PS00139">
    <property type="entry name" value="THIOL_PROTEASE_CYS"/>
    <property type="match status" value="1"/>
</dbReference>
<dbReference type="EMBL" id="OC925310">
    <property type="protein sequence ID" value="CAD7656062.1"/>
    <property type="molecule type" value="Genomic_DNA"/>
</dbReference>
<evidence type="ECO:0000256" key="4">
    <source>
        <dbReference type="ARBA" id="ARBA00022801"/>
    </source>
</evidence>
<keyword evidence="11" id="KW-1185">Reference proteome</keyword>
<evidence type="ECO:0000256" key="2">
    <source>
        <dbReference type="ARBA" id="ARBA00022670"/>
    </source>
</evidence>
<keyword evidence="5" id="KW-0788">Thiol protease</keyword>
<accession>A0A7R9QTB9</accession>
<dbReference type="PROSITE" id="PS00640">
    <property type="entry name" value="THIOL_PROTEASE_ASN"/>
    <property type="match status" value="1"/>
</dbReference>
<dbReference type="EMBL" id="CAJPVJ010010485">
    <property type="protein sequence ID" value="CAG2173249.1"/>
    <property type="molecule type" value="Genomic_DNA"/>
</dbReference>
<dbReference type="Proteomes" id="UP000728032">
    <property type="component" value="Unassembled WGS sequence"/>
</dbReference>
<protein>
    <recommendedName>
        <fullName evidence="9">Peptidase C1A papain C-terminal domain-containing protein</fullName>
    </recommendedName>
</protein>
<keyword evidence="4" id="KW-0378">Hydrolase</keyword>
<dbReference type="Gene3D" id="3.90.70.10">
    <property type="entry name" value="Cysteine proteinases"/>
    <property type="match status" value="1"/>
</dbReference>
<keyword evidence="7" id="KW-1015">Disulfide bond</keyword>
<comment type="similarity">
    <text evidence="1">Belongs to the peptidase C1 family.</text>
</comment>
<evidence type="ECO:0000256" key="7">
    <source>
        <dbReference type="ARBA" id="ARBA00023157"/>
    </source>
</evidence>
<dbReference type="InterPro" id="IPR013128">
    <property type="entry name" value="Peptidase_C1A"/>
</dbReference>
<keyword evidence="3 8" id="KW-0732">Signal</keyword>
<dbReference type="FunFam" id="3.90.70.10:FF:000031">
    <property type="entry name" value="Cathepsin B"/>
    <property type="match status" value="1"/>
</dbReference>
<dbReference type="InterPro" id="IPR038765">
    <property type="entry name" value="Papain-like_cys_pep_sf"/>
</dbReference>
<dbReference type="OrthoDB" id="640249at2759"/>
<evidence type="ECO:0000256" key="3">
    <source>
        <dbReference type="ARBA" id="ARBA00022729"/>
    </source>
</evidence>
<evidence type="ECO:0000313" key="10">
    <source>
        <dbReference type="EMBL" id="CAD7656062.1"/>
    </source>
</evidence>
<sequence>MCKLTWMVLFATCIAGSLQSPQGFKNTDEMIDYINSLDISWKAGKNFNDKSQVHLGLLDRPASYVPNPPPTYDTNEDIPETFDSREQWPDCASIKEIRDQGSCGSCWAFAVVEAISDRICIASKGKQQVEVSAEDMLACSGAGDCEFGGIIESAYEYYVETGLVSGGLYNSKKGCQPYTIASCEHHVSGHLPPCGDTVSTPSCKHACEASYNRTYTGDKHKGSKTYGFSRQNKELQLDILKNGPVAVGFTVYTDFLTYKSGVYHHVTGKQEGGHAVKIIGWGVEEGVDYWLVANSWNEDWGDKGLFKIKRGNNECAFESRVVAGLPKL</sequence>
<feature type="chain" id="PRO_5035680682" description="Peptidase C1A papain C-terminal domain-containing protein" evidence="8">
    <location>
        <begin position="20"/>
        <end position="328"/>
    </location>
</feature>
<dbReference type="Pfam" id="PF00112">
    <property type="entry name" value="Peptidase_C1"/>
    <property type="match status" value="1"/>
</dbReference>
<evidence type="ECO:0000256" key="6">
    <source>
        <dbReference type="ARBA" id="ARBA00023145"/>
    </source>
</evidence>
<dbReference type="PRINTS" id="PR00705">
    <property type="entry name" value="PAPAIN"/>
</dbReference>
<dbReference type="SUPFAM" id="SSF54001">
    <property type="entry name" value="Cysteine proteinases"/>
    <property type="match status" value="1"/>
</dbReference>
<dbReference type="PROSITE" id="PS00639">
    <property type="entry name" value="THIOL_PROTEASE_HIS"/>
    <property type="match status" value="1"/>
</dbReference>
<feature type="signal peptide" evidence="8">
    <location>
        <begin position="1"/>
        <end position="19"/>
    </location>
</feature>
<dbReference type="InterPro" id="IPR025661">
    <property type="entry name" value="Pept_asp_AS"/>
</dbReference>
<reference evidence="10" key="1">
    <citation type="submission" date="2020-11" db="EMBL/GenBank/DDBJ databases">
        <authorList>
            <person name="Tran Van P."/>
        </authorList>
    </citation>
    <scope>NUCLEOTIDE SEQUENCE</scope>
</reference>
<dbReference type="GO" id="GO:0008234">
    <property type="term" value="F:cysteine-type peptidase activity"/>
    <property type="evidence" value="ECO:0007669"/>
    <property type="project" value="UniProtKB-KW"/>
</dbReference>
<proteinExistence type="inferred from homology"/>
<dbReference type="CDD" id="cd02620">
    <property type="entry name" value="Peptidase_C1A_CathepsinB"/>
    <property type="match status" value="1"/>
</dbReference>
<feature type="domain" description="Peptidase C1A papain C-terminal" evidence="9">
    <location>
        <begin position="78"/>
        <end position="325"/>
    </location>
</feature>
<dbReference type="PANTHER" id="PTHR12411">
    <property type="entry name" value="CYSTEINE PROTEASE FAMILY C1-RELATED"/>
    <property type="match status" value="1"/>
</dbReference>
<dbReference type="InterPro" id="IPR000169">
    <property type="entry name" value="Pept_cys_AS"/>
</dbReference>
<organism evidence="10">
    <name type="scientific">Oppiella nova</name>
    <dbReference type="NCBI Taxonomy" id="334625"/>
    <lineage>
        <taxon>Eukaryota</taxon>
        <taxon>Metazoa</taxon>
        <taxon>Ecdysozoa</taxon>
        <taxon>Arthropoda</taxon>
        <taxon>Chelicerata</taxon>
        <taxon>Arachnida</taxon>
        <taxon>Acari</taxon>
        <taxon>Acariformes</taxon>
        <taxon>Sarcoptiformes</taxon>
        <taxon>Oribatida</taxon>
        <taxon>Brachypylina</taxon>
        <taxon>Oppioidea</taxon>
        <taxon>Oppiidae</taxon>
        <taxon>Oppiella</taxon>
    </lineage>
</organism>
<dbReference type="SMART" id="SM00645">
    <property type="entry name" value="Pept_C1"/>
    <property type="match status" value="1"/>
</dbReference>
<evidence type="ECO:0000259" key="9">
    <source>
        <dbReference type="SMART" id="SM00645"/>
    </source>
</evidence>
<evidence type="ECO:0000256" key="1">
    <source>
        <dbReference type="ARBA" id="ARBA00008455"/>
    </source>
</evidence>
<dbReference type="AlphaFoldDB" id="A0A7R9QTB9"/>
<dbReference type="GO" id="GO:0006508">
    <property type="term" value="P:proteolysis"/>
    <property type="evidence" value="ECO:0007669"/>
    <property type="project" value="UniProtKB-KW"/>
</dbReference>
<keyword evidence="2" id="KW-0645">Protease</keyword>
<dbReference type="InterPro" id="IPR025660">
    <property type="entry name" value="Pept_his_AS"/>
</dbReference>
<name>A0A7R9QTB9_9ACAR</name>
<keyword evidence="6" id="KW-0865">Zymogen</keyword>
<evidence type="ECO:0000313" key="11">
    <source>
        <dbReference type="Proteomes" id="UP000728032"/>
    </source>
</evidence>
<evidence type="ECO:0000256" key="5">
    <source>
        <dbReference type="ARBA" id="ARBA00022807"/>
    </source>
</evidence>
<evidence type="ECO:0000256" key="8">
    <source>
        <dbReference type="SAM" id="SignalP"/>
    </source>
</evidence>
<dbReference type="InterPro" id="IPR000668">
    <property type="entry name" value="Peptidase_C1A_C"/>
</dbReference>